<dbReference type="InterPro" id="IPR002575">
    <property type="entry name" value="Aminoglycoside_PTrfase"/>
</dbReference>
<dbReference type="OrthoDB" id="9771902at2"/>
<dbReference type="InterPro" id="IPR047175">
    <property type="entry name" value="CotS-like"/>
</dbReference>
<protein>
    <submittedName>
        <fullName evidence="2">Spore coat protein, CotS family</fullName>
    </submittedName>
</protein>
<dbReference type="Gene3D" id="3.30.200.20">
    <property type="entry name" value="Phosphorylase Kinase, domain 1"/>
    <property type="match status" value="1"/>
</dbReference>
<dbReference type="Gene3D" id="3.90.1200.10">
    <property type="match status" value="1"/>
</dbReference>
<dbReference type="Proteomes" id="UP000199263">
    <property type="component" value="Unassembled WGS sequence"/>
</dbReference>
<evidence type="ECO:0000313" key="2">
    <source>
        <dbReference type="EMBL" id="SFC33930.1"/>
    </source>
</evidence>
<dbReference type="PANTHER" id="PTHR39179">
    <property type="entry name" value="SPORE COAT PROTEIN I"/>
    <property type="match status" value="1"/>
</dbReference>
<dbReference type="AlphaFoldDB" id="A0A1I1IL35"/>
<dbReference type="NCBIfam" id="TIGR02906">
    <property type="entry name" value="spore_CotS"/>
    <property type="match status" value="1"/>
</dbReference>
<name>A0A1I1IL35_9CLOT</name>
<dbReference type="EMBL" id="FOMG01000002">
    <property type="protein sequence ID" value="SFC33930.1"/>
    <property type="molecule type" value="Genomic_DNA"/>
</dbReference>
<dbReference type="GO" id="GO:0042601">
    <property type="term" value="C:endospore-forming forespore"/>
    <property type="evidence" value="ECO:0007669"/>
    <property type="project" value="TreeGrafter"/>
</dbReference>
<accession>A0A1I1IL35</accession>
<dbReference type="SUPFAM" id="SSF56112">
    <property type="entry name" value="Protein kinase-like (PK-like)"/>
    <property type="match status" value="1"/>
</dbReference>
<dbReference type="InterPro" id="IPR014255">
    <property type="entry name" value="Spore_coat_CotS"/>
</dbReference>
<dbReference type="STRING" id="119641.SAMN05421842_102232"/>
<reference evidence="2 3" key="1">
    <citation type="submission" date="2016-10" db="EMBL/GenBank/DDBJ databases">
        <authorList>
            <person name="de Groot N.N."/>
        </authorList>
    </citation>
    <scope>NUCLEOTIDE SEQUENCE [LARGE SCALE GENOMIC DNA]</scope>
    <source>
        <strain evidence="2 3">DSM 12992</strain>
    </source>
</reference>
<dbReference type="InterPro" id="IPR011009">
    <property type="entry name" value="Kinase-like_dom_sf"/>
</dbReference>
<feature type="domain" description="Aminoglycoside phosphotransferase" evidence="1">
    <location>
        <begin position="207"/>
        <end position="250"/>
    </location>
</feature>
<dbReference type="RefSeq" id="WP_090088548.1">
    <property type="nucleotide sequence ID" value="NZ_FOMG01000002.1"/>
</dbReference>
<evidence type="ECO:0000259" key="1">
    <source>
        <dbReference type="Pfam" id="PF01636"/>
    </source>
</evidence>
<sequence>MKNNDDTFQVKKYIEKNYEIRVEKIDKVKSSYKIITKDEGYCMKVINYQFSHFYFILSAMKHLQENGFKNIPEFIKTKLGQDYINIDGKYGYLTKWVPSRVSNYDNPIELSKISTKLGELHECSKNFTIKKGMKPRIGWFSWEEVFKTRINEILDFKNRINQKAYKSEFDLMYLDNIDNEIKRAEKSIRGLENNNYISLMEKEVFLRGFCHHDYAHHNILIDEKKEVNIIDFDYCILDSHLHDLSSLIIRVMKGRKWDEKKANIVLNNYEKIIEINKKEIPIMREFIRFPQSFWQLGIQVYWEQQSWGEEFFINKLKLYLEDIQEREEFIDNYFKGGD</sequence>
<keyword evidence="2" id="KW-0167">Capsid protein</keyword>
<dbReference type="PANTHER" id="PTHR39179:SF1">
    <property type="entry name" value="SPORE COAT PROTEIN I"/>
    <property type="match status" value="1"/>
</dbReference>
<proteinExistence type="predicted"/>
<organism evidence="2 3">
    <name type="scientific">Clostridium uliginosum</name>
    <dbReference type="NCBI Taxonomy" id="119641"/>
    <lineage>
        <taxon>Bacteria</taxon>
        <taxon>Bacillati</taxon>
        <taxon>Bacillota</taxon>
        <taxon>Clostridia</taxon>
        <taxon>Eubacteriales</taxon>
        <taxon>Clostridiaceae</taxon>
        <taxon>Clostridium</taxon>
    </lineage>
</organism>
<keyword evidence="2" id="KW-0946">Virion</keyword>
<dbReference type="Pfam" id="PF01636">
    <property type="entry name" value="APH"/>
    <property type="match status" value="1"/>
</dbReference>
<gene>
    <name evidence="2" type="ORF">SAMN05421842_102232</name>
</gene>
<keyword evidence="3" id="KW-1185">Reference proteome</keyword>
<evidence type="ECO:0000313" key="3">
    <source>
        <dbReference type="Proteomes" id="UP000199263"/>
    </source>
</evidence>